<keyword evidence="2" id="KW-1133">Transmembrane helix</keyword>
<protein>
    <submittedName>
        <fullName evidence="3">Uncharacterized protein</fullName>
    </submittedName>
</protein>
<accession>A0A327KS84</accession>
<dbReference type="Proteomes" id="UP000249130">
    <property type="component" value="Unassembled WGS sequence"/>
</dbReference>
<dbReference type="EMBL" id="NPEX01000377">
    <property type="protein sequence ID" value="RAI38228.1"/>
    <property type="molecule type" value="Genomic_DNA"/>
</dbReference>
<evidence type="ECO:0000313" key="3">
    <source>
        <dbReference type="EMBL" id="RAI38228.1"/>
    </source>
</evidence>
<reference evidence="3 4" key="1">
    <citation type="submission" date="2017-07" db="EMBL/GenBank/DDBJ databases">
        <title>Draft Genome Sequences of Select Purple Nonsulfur Bacteria.</title>
        <authorList>
            <person name="Lasarre B."/>
            <person name="Mckinlay J.B."/>
        </authorList>
    </citation>
    <scope>NUCLEOTIDE SEQUENCE [LARGE SCALE GENOMIC DNA]</scope>
    <source>
        <strain evidence="3 4">DSM 5909</strain>
    </source>
</reference>
<feature type="transmembrane region" description="Helical" evidence="2">
    <location>
        <begin position="6"/>
        <end position="26"/>
    </location>
</feature>
<keyword evidence="2" id="KW-0812">Transmembrane</keyword>
<keyword evidence="2" id="KW-0472">Membrane</keyword>
<evidence type="ECO:0000256" key="2">
    <source>
        <dbReference type="SAM" id="Phobius"/>
    </source>
</evidence>
<sequence length="62" mass="6908">MQYTPILVEMIAAGAILVATLVWHLGPGRRRDAARLAALRREPEPAPTPTRTTSRPTRPHRI</sequence>
<organism evidence="3 4">
    <name type="scientific">Rhodoplanes roseus</name>
    <dbReference type="NCBI Taxonomy" id="29409"/>
    <lineage>
        <taxon>Bacteria</taxon>
        <taxon>Pseudomonadati</taxon>
        <taxon>Pseudomonadota</taxon>
        <taxon>Alphaproteobacteria</taxon>
        <taxon>Hyphomicrobiales</taxon>
        <taxon>Nitrobacteraceae</taxon>
        <taxon>Rhodoplanes</taxon>
    </lineage>
</organism>
<dbReference type="AlphaFoldDB" id="A0A327KS84"/>
<evidence type="ECO:0000256" key="1">
    <source>
        <dbReference type="SAM" id="MobiDB-lite"/>
    </source>
</evidence>
<name>A0A327KS84_9BRAD</name>
<evidence type="ECO:0000313" key="4">
    <source>
        <dbReference type="Proteomes" id="UP000249130"/>
    </source>
</evidence>
<comment type="caution">
    <text evidence="3">The sequence shown here is derived from an EMBL/GenBank/DDBJ whole genome shotgun (WGS) entry which is preliminary data.</text>
</comment>
<keyword evidence="4" id="KW-1185">Reference proteome</keyword>
<feature type="region of interest" description="Disordered" evidence="1">
    <location>
        <begin position="38"/>
        <end position="62"/>
    </location>
</feature>
<dbReference type="RefSeq" id="WP_111422498.1">
    <property type="nucleotide sequence ID" value="NZ_NPEX01000377.1"/>
</dbReference>
<gene>
    <name evidence="3" type="ORF">CH341_28270</name>
</gene>
<proteinExistence type="predicted"/>